<dbReference type="CDD" id="cd00293">
    <property type="entry name" value="USP-like"/>
    <property type="match status" value="1"/>
</dbReference>
<evidence type="ECO:0000259" key="2">
    <source>
        <dbReference type="Pfam" id="PF00582"/>
    </source>
</evidence>
<evidence type="ECO:0000313" key="4">
    <source>
        <dbReference type="Proteomes" id="UP001501729"/>
    </source>
</evidence>
<dbReference type="RefSeq" id="WP_227777971.1">
    <property type="nucleotide sequence ID" value="NZ_BAABKX010000022.1"/>
</dbReference>
<reference evidence="3 4" key="1">
    <citation type="journal article" date="2019" name="Int. J. Syst. Evol. Microbiol.">
        <title>The Global Catalogue of Microorganisms (GCM) 10K type strain sequencing project: providing services to taxonomists for standard genome sequencing and annotation.</title>
        <authorList>
            <consortium name="The Broad Institute Genomics Platform"/>
            <consortium name="The Broad Institute Genome Sequencing Center for Infectious Disease"/>
            <person name="Wu L."/>
            <person name="Ma J."/>
        </authorList>
    </citation>
    <scope>NUCLEOTIDE SEQUENCE [LARGE SCALE GENOMIC DNA]</scope>
    <source>
        <strain evidence="3 4">JCM 17504</strain>
    </source>
</reference>
<organism evidence="3 4">
    <name type="scientific">Haladaptatus pallidirubidus</name>
    <dbReference type="NCBI Taxonomy" id="1008152"/>
    <lineage>
        <taxon>Archaea</taxon>
        <taxon>Methanobacteriati</taxon>
        <taxon>Methanobacteriota</taxon>
        <taxon>Stenosarchaea group</taxon>
        <taxon>Halobacteria</taxon>
        <taxon>Halobacteriales</taxon>
        <taxon>Haladaptataceae</taxon>
        <taxon>Haladaptatus</taxon>
    </lineage>
</organism>
<dbReference type="Pfam" id="PF00582">
    <property type="entry name" value="Usp"/>
    <property type="match status" value="1"/>
</dbReference>
<dbReference type="InterPro" id="IPR006015">
    <property type="entry name" value="Universal_stress_UspA"/>
</dbReference>
<dbReference type="Proteomes" id="UP001501729">
    <property type="component" value="Unassembled WGS sequence"/>
</dbReference>
<accession>A0AAV3UPU3</accession>
<proteinExistence type="inferred from homology"/>
<dbReference type="EMBL" id="BAABKX010000022">
    <property type="protein sequence ID" value="GAA5062458.1"/>
    <property type="molecule type" value="Genomic_DNA"/>
</dbReference>
<gene>
    <name evidence="3" type="ORF">GCM10025751_49880</name>
</gene>
<dbReference type="GeneID" id="68616325"/>
<comment type="similarity">
    <text evidence="1">Belongs to the universal stress protein A family.</text>
</comment>
<dbReference type="PRINTS" id="PR01438">
    <property type="entry name" value="UNVRSLSTRESS"/>
</dbReference>
<sequence length="140" mass="15336">MYESVLFPTDGSETATQAREHAFSHAAAYDASFHILSVTDTRFYTTSGEEFERETVKSEQVLNETTAAAPEGITVSAVVRDGNPADEIVSYADKQEIDLIIMATHGRKGVDRFLHGSITETVLRTAEQPVLAVRVQNSSE</sequence>
<feature type="domain" description="UspA" evidence="2">
    <location>
        <begin position="1"/>
        <end position="134"/>
    </location>
</feature>
<dbReference type="SUPFAM" id="SSF52402">
    <property type="entry name" value="Adenine nucleotide alpha hydrolases-like"/>
    <property type="match status" value="1"/>
</dbReference>
<dbReference type="AlphaFoldDB" id="A0AAV3UPU3"/>
<evidence type="ECO:0000313" key="3">
    <source>
        <dbReference type="EMBL" id="GAA5062458.1"/>
    </source>
</evidence>
<name>A0AAV3UPU3_9EURY</name>
<protein>
    <submittedName>
        <fullName evidence="3">Universal stress protein</fullName>
    </submittedName>
</protein>
<dbReference type="InterPro" id="IPR014729">
    <property type="entry name" value="Rossmann-like_a/b/a_fold"/>
</dbReference>
<dbReference type="PANTHER" id="PTHR46268">
    <property type="entry name" value="STRESS RESPONSE PROTEIN NHAX"/>
    <property type="match status" value="1"/>
</dbReference>
<evidence type="ECO:0000256" key="1">
    <source>
        <dbReference type="ARBA" id="ARBA00008791"/>
    </source>
</evidence>
<comment type="caution">
    <text evidence="3">The sequence shown here is derived from an EMBL/GenBank/DDBJ whole genome shotgun (WGS) entry which is preliminary data.</text>
</comment>
<keyword evidence="4" id="KW-1185">Reference proteome</keyword>
<dbReference type="InterPro" id="IPR006016">
    <property type="entry name" value="UspA"/>
</dbReference>
<dbReference type="PANTHER" id="PTHR46268:SF6">
    <property type="entry name" value="UNIVERSAL STRESS PROTEIN UP12"/>
    <property type="match status" value="1"/>
</dbReference>
<dbReference type="Gene3D" id="3.40.50.620">
    <property type="entry name" value="HUPs"/>
    <property type="match status" value="1"/>
</dbReference>